<feature type="domain" description="Ribosomal RNA small subunit methyltransferase E methyltransferase" evidence="13">
    <location>
        <begin position="71"/>
        <end position="230"/>
    </location>
</feature>
<evidence type="ECO:0000256" key="6">
    <source>
        <dbReference type="ARBA" id="ARBA00022552"/>
    </source>
</evidence>
<keyword evidence="7 12" id="KW-0489">Methyltransferase</keyword>
<evidence type="ECO:0000259" key="13">
    <source>
        <dbReference type="Pfam" id="PF04452"/>
    </source>
</evidence>
<evidence type="ECO:0000256" key="5">
    <source>
        <dbReference type="ARBA" id="ARBA00022490"/>
    </source>
</evidence>
<evidence type="ECO:0000259" key="14">
    <source>
        <dbReference type="Pfam" id="PF20260"/>
    </source>
</evidence>
<dbReference type="SUPFAM" id="SSF75217">
    <property type="entry name" value="alpha/beta knot"/>
    <property type="match status" value="1"/>
</dbReference>
<proteinExistence type="inferred from homology"/>
<comment type="subcellular location">
    <subcellularLocation>
        <location evidence="1 12">Cytoplasm</location>
    </subcellularLocation>
</comment>
<dbReference type="PANTHER" id="PTHR30027">
    <property type="entry name" value="RIBOSOMAL RNA SMALL SUBUNIT METHYLTRANSFERASE E"/>
    <property type="match status" value="1"/>
</dbReference>
<dbReference type="RefSeq" id="WP_253450510.1">
    <property type="nucleotide sequence ID" value="NZ_JALJYF010000002.1"/>
</dbReference>
<evidence type="ECO:0000256" key="1">
    <source>
        <dbReference type="ARBA" id="ARBA00004496"/>
    </source>
</evidence>
<gene>
    <name evidence="15" type="ORF">J2T60_002413</name>
</gene>
<dbReference type="PIRSF" id="PIRSF015601">
    <property type="entry name" value="MTase_slr0722"/>
    <property type="match status" value="1"/>
</dbReference>
<evidence type="ECO:0000313" key="15">
    <source>
        <dbReference type="EMBL" id="MCP1728413.1"/>
    </source>
</evidence>
<keyword evidence="8 12" id="KW-0808">Transferase</keyword>
<keyword evidence="6 12" id="KW-0698">rRNA processing</keyword>
<dbReference type="InterPro" id="IPR029028">
    <property type="entry name" value="Alpha/beta_knot_MTases"/>
</dbReference>
<dbReference type="InterPro" id="IPR006700">
    <property type="entry name" value="RsmE"/>
</dbReference>
<evidence type="ECO:0000256" key="9">
    <source>
        <dbReference type="ARBA" id="ARBA00022691"/>
    </source>
</evidence>
<evidence type="ECO:0000256" key="7">
    <source>
        <dbReference type="ARBA" id="ARBA00022603"/>
    </source>
</evidence>
<dbReference type="GO" id="GO:0008168">
    <property type="term" value="F:methyltransferase activity"/>
    <property type="evidence" value="ECO:0007669"/>
    <property type="project" value="UniProtKB-KW"/>
</dbReference>
<evidence type="ECO:0000256" key="3">
    <source>
        <dbReference type="ARBA" id="ARBA00012328"/>
    </source>
</evidence>
<dbReference type="EC" id="2.1.1.193" evidence="3 12"/>
<dbReference type="NCBIfam" id="NF008692">
    <property type="entry name" value="PRK11713.1-5"/>
    <property type="match status" value="1"/>
</dbReference>
<dbReference type="NCBIfam" id="TIGR00046">
    <property type="entry name" value="RsmE family RNA methyltransferase"/>
    <property type="match status" value="1"/>
</dbReference>
<comment type="catalytic activity">
    <reaction evidence="11 12">
        <text>uridine(1498) in 16S rRNA + S-adenosyl-L-methionine = N(3)-methyluridine(1498) in 16S rRNA + S-adenosyl-L-homocysteine + H(+)</text>
        <dbReference type="Rhea" id="RHEA:42920"/>
        <dbReference type="Rhea" id="RHEA-COMP:10283"/>
        <dbReference type="Rhea" id="RHEA-COMP:10284"/>
        <dbReference type="ChEBI" id="CHEBI:15378"/>
        <dbReference type="ChEBI" id="CHEBI:57856"/>
        <dbReference type="ChEBI" id="CHEBI:59789"/>
        <dbReference type="ChEBI" id="CHEBI:65315"/>
        <dbReference type="ChEBI" id="CHEBI:74502"/>
        <dbReference type="EC" id="2.1.1.193"/>
    </reaction>
</comment>
<dbReference type="Pfam" id="PF20260">
    <property type="entry name" value="PUA_4"/>
    <property type="match status" value="1"/>
</dbReference>
<comment type="function">
    <text evidence="10 12">Specifically methylates the N3 position of the uracil ring of uridine 1498 (m3U1498) in 16S rRNA. Acts on the fully assembled 30S ribosomal subunit.</text>
</comment>
<keyword evidence="5 12" id="KW-0963">Cytoplasm</keyword>
<dbReference type="EMBL" id="JALJYF010000002">
    <property type="protein sequence ID" value="MCP1728413.1"/>
    <property type="molecule type" value="Genomic_DNA"/>
</dbReference>
<dbReference type="CDD" id="cd18084">
    <property type="entry name" value="RsmE-like"/>
    <property type="match status" value="1"/>
</dbReference>
<sequence length="237" mass="25813">MRIPRVLARGSFEDGEIVPLDGSTVHYLRRVLRLKDEHPLRIFNGVGEEYEATLGPGEQARILQAIDHQAESPLPVTLIQGISRGQKMDYALQKAVELGVTAIRPAFCERSVVRLDDKRLKKRLDHWQGVIESACAQSGRSYVPELQPPFSLIHIEKPATGEGLFLAPSAEQSLATVARPQALSLVIGPEGGLSDAEIRVLKAAAYRGTRLGPRVLRTETASVAALAAIQTLWGDLG</sequence>
<dbReference type="InterPro" id="IPR046886">
    <property type="entry name" value="RsmE_MTase_dom"/>
</dbReference>
<dbReference type="GO" id="GO:0032259">
    <property type="term" value="P:methylation"/>
    <property type="evidence" value="ECO:0007669"/>
    <property type="project" value="UniProtKB-KW"/>
</dbReference>
<evidence type="ECO:0000256" key="8">
    <source>
        <dbReference type="ARBA" id="ARBA00022679"/>
    </source>
</evidence>
<dbReference type="PANTHER" id="PTHR30027:SF3">
    <property type="entry name" value="16S RRNA (URACIL(1498)-N(3))-METHYLTRANSFERASE"/>
    <property type="match status" value="1"/>
</dbReference>
<comment type="similarity">
    <text evidence="2 12">Belongs to the RNA methyltransferase RsmE family.</text>
</comment>
<evidence type="ECO:0000256" key="2">
    <source>
        <dbReference type="ARBA" id="ARBA00005528"/>
    </source>
</evidence>
<evidence type="ECO:0000256" key="10">
    <source>
        <dbReference type="ARBA" id="ARBA00025699"/>
    </source>
</evidence>
<evidence type="ECO:0000313" key="16">
    <source>
        <dbReference type="Proteomes" id="UP001523550"/>
    </source>
</evidence>
<evidence type="ECO:0000256" key="11">
    <source>
        <dbReference type="ARBA" id="ARBA00047944"/>
    </source>
</evidence>
<protein>
    <recommendedName>
        <fullName evidence="4 12">Ribosomal RNA small subunit methyltransferase E</fullName>
        <ecNumber evidence="3 12">2.1.1.193</ecNumber>
    </recommendedName>
</protein>
<dbReference type="Proteomes" id="UP001523550">
    <property type="component" value="Unassembled WGS sequence"/>
</dbReference>
<comment type="caution">
    <text evidence="15">The sequence shown here is derived from an EMBL/GenBank/DDBJ whole genome shotgun (WGS) entry which is preliminary data.</text>
</comment>
<dbReference type="InterPro" id="IPR046887">
    <property type="entry name" value="RsmE_PUA-like"/>
</dbReference>
<reference evidence="15 16" key="1">
    <citation type="submission" date="2022-03" db="EMBL/GenBank/DDBJ databases">
        <title>Genomic Encyclopedia of Type Strains, Phase III (KMG-III): the genomes of soil and plant-associated and newly described type strains.</title>
        <authorList>
            <person name="Whitman W."/>
        </authorList>
    </citation>
    <scope>NUCLEOTIDE SEQUENCE [LARGE SCALE GENOMIC DNA]</scope>
    <source>
        <strain evidence="15 16">BSker1</strain>
    </source>
</reference>
<dbReference type="InterPro" id="IPR015947">
    <property type="entry name" value="PUA-like_sf"/>
</dbReference>
<dbReference type="SUPFAM" id="SSF88697">
    <property type="entry name" value="PUA domain-like"/>
    <property type="match status" value="1"/>
</dbReference>
<keyword evidence="16" id="KW-1185">Reference proteome</keyword>
<dbReference type="Gene3D" id="3.40.1280.10">
    <property type="match status" value="1"/>
</dbReference>
<organism evidence="15 16">
    <name type="scientific">Natronospira proteinivora</name>
    <dbReference type="NCBI Taxonomy" id="1807133"/>
    <lineage>
        <taxon>Bacteria</taxon>
        <taxon>Pseudomonadati</taxon>
        <taxon>Pseudomonadota</taxon>
        <taxon>Gammaproteobacteria</taxon>
        <taxon>Natronospirales</taxon>
        <taxon>Natronospiraceae</taxon>
        <taxon>Natronospira</taxon>
    </lineage>
</organism>
<evidence type="ECO:0000256" key="4">
    <source>
        <dbReference type="ARBA" id="ARBA00013673"/>
    </source>
</evidence>
<evidence type="ECO:0000256" key="12">
    <source>
        <dbReference type="PIRNR" id="PIRNR015601"/>
    </source>
</evidence>
<dbReference type="Pfam" id="PF04452">
    <property type="entry name" value="Methyltrans_RNA"/>
    <property type="match status" value="1"/>
</dbReference>
<accession>A0ABT1GAR9</accession>
<dbReference type="InterPro" id="IPR029026">
    <property type="entry name" value="tRNA_m1G_MTases_N"/>
</dbReference>
<feature type="domain" description="Ribosomal RNA small subunit methyltransferase E PUA-like" evidence="14">
    <location>
        <begin position="20"/>
        <end position="54"/>
    </location>
</feature>
<name>A0ABT1GAR9_9GAMM</name>
<keyword evidence="9 12" id="KW-0949">S-adenosyl-L-methionine</keyword>